<name>A0AAD1HG85_9MYCO</name>
<dbReference type="RefSeq" id="WP_083154097.1">
    <property type="nucleotide sequence ID" value="NZ_AP022560.1"/>
</dbReference>
<dbReference type="AlphaFoldDB" id="A0AAD1HG85"/>
<keyword evidence="2" id="KW-1185">Reference proteome</keyword>
<proteinExistence type="predicted"/>
<dbReference type="Proteomes" id="UP000466681">
    <property type="component" value="Chromosome"/>
</dbReference>
<reference evidence="1 2" key="1">
    <citation type="journal article" date="2019" name="Emerg. Microbes Infect.">
        <title>Comprehensive subspecies identification of 175 nontuberculous mycobacteria species based on 7547 genomic profiles.</title>
        <authorList>
            <person name="Matsumoto Y."/>
            <person name="Kinjo T."/>
            <person name="Motooka D."/>
            <person name="Nabeya D."/>
            <person name="Jung N."/>
            <person name="Uechi K."/>
            <person name="Horii T."/>
            <person name="Iida T."/>
            <person name="Fujita J."/>
            <person name="Nakamura S."/>
        </authorList>
    </citation>
    <scope>NUCLEOTIDE SEQUENCE [LARGE SCALE GENOMIC DNA]</scope>
    <source>
        <strain evidence="1 2">JCM 6375</strain>
    </source>
</reference>
<organism evidence="1 2">
    <name type="scientific">Mycolicibacterium moriokaense</name>
    <dbReference type="NCBI Taxonomy" id="39691"/>
    <lineage>
        <taxon>Bacteria</taxon>
        <taxon>Bacillati</taxon>
        <taxon>Actinomycetota</taxon>
        <taxon>Actinomycetes</taxon>
        <taxon>Mycobacteriales</taxon>
        <taxon>Mycobacteriaceae</taxon>
        <taxon>Mycolicibacterium</taxon>
    </lineage>
</organism>
<dbReference type="InterPro" id="IPR022536">
    <property type="entry name" value="EspC"/>
</dbReference>
<evidence type="ECO:0000313" key="2">
    <source>
        <dbReference type="Proteomes" id="UP000466681"/>
    </source>
</evidence>
<dbReference type="Pfam" id="PF10824">
    <property type="entry name" value="T7SS_ESX_EspC"/>
    <property type="match status" value="1"/>
</dbReference>
<sequence>MGERDVAHVDVAALLHVADEYQAAADAVDAVVRTRLAGLQFGSASAGRMHVAHGAAVRAAVDGLADQLRGWVRACAEIAATLRTTADRYDEADLRASRRLVG</sequence>
<evidence type="ECO:0000313" key="1">
    <source>
        <dbReference type="EMBL" id="BBX04379.1"/>
    </source>
</evidence>
<protein>
    <recommendedName>
        <fullName evidence="3">Excreted virulence factor EspC (Type VII ESX diderm)</fullName>
    </recommendedName>
</protein>
<dbReference type="KEGG" id="mmor:MMOR_53150"/>
<dbReference type="EMBL" id="AP022560">
    <property type="protein sequence ID" value="BBX04379.1"/>
    <property type="molecule type" value="Genomic_DNA"/>
</dbReference>
<accession>A0AAD1HG85</accession>
<evidence type="ECO:0008006" key="3">
    <source>
        <dbReference type="Google" id="ProtNLM"/>
    </source>
</evidence>
<dbReference type="GO" id="GO:0009306">
    <property type="term" value="P:protein secretion"/>
    <property type="evidence" value="ECO:0007669"/>
    <property type="project" value="InterPro"/>
</dbReference>
<gene>
    <name evidence="1" type="ORF">MMOR_53150</name>
</gene>